<dbReference type="PANTHER" id="PTHR37838:SF1">
    <property type="entry name" value="NA(+)-TRANSLOCATING NADH-QUINONE REDUCTASE SUBUNIT C"/>
    <property type="match status" value="1"/>
</dbReference>
<name>E7C3U0_9BACT</name>
<dbReference type="PANTHER" id="PTHR37838">
    <property type="entry name" value="NA(+)-TRANSLOCATING NADH-QUINONE REDUCTASE SUBUNIT C"/>
    <property type="match status" value="1"/>
</dbReference>
<evidence type="ECO:0000256" key="17">
    <source>
        <dbReference type="PIRNR" id="PIRNR009437"/>
    </source>
</evidence>
<keyword evidence="6 16" id="KW-0288">FMN</keyword>
<evidence type="ECO:0000256" key="1">
    <source>
        <dbReference type="ARBA" id="ARBA00022448"/>
    </source>
</evidence>
<dbReference type="Pfam" id="PF04205">
    <property type="entry name" value="FMN_bind"/>
    <property type="match status" value="1"/>
</dbReference>
<comment type="similarity">
    <text evidence="16 17">Belongs to the NqrC family.</text>
</comment>
<keyword evidence="8 16" id="KW-1278">Translocase</keyword>
<comment type="subcellular location">
    <subcellularLocation>
        <location evidence="16">Cell membrane</location>
        <topology evidence="16">Single-pass membrane protein</topology>
    </subcellularLocation>
</comment>
<evidence type="ECO:0000256" key="13">
    <source>
        <dbReference type="ARBA" id="ARBA00023075"/>
    </source>
</evidence>
<evidence type="ECO:0000256" key="5">
    <source>
        <dbReference type="ARBA" id="ARBA00022630"/>
    </source>
</evidence>
<evidence type="ECO:0000313" key="19">
    <source>
        <dbReference type="EMBL" id="ADI22114.1"/>
    </source>
</evidence>
<keyword evidence="2 16" id="KW-1003">Cell membrane</keyword>
<gene>
    <name evidence="16" type="primary">nqrC</name>
</gene>
<evidence type="ECO:0000256" key="7">
    <source>
        <dbReference type="ARBA" id="ARBA00022692"/>
    </source>
</evidence>
<evidence type="ECO:0000256" key="16">
    <source>
        <dbReference type="HAMAP-Rule" id="MF_00427"/>
    </source>
</evidence>
<comment type="cofactor">
    <cofactor evidence="16 17">
        <name>FMN</name>
        <dbReference type="ChEBI" id="CHEBI:58210"/>
    </cofactor>
</comment>
<evidence type="ECO:0000256" key="4">
    <source>
        <dbReference type="ARBA" id="ARBA00022553"/>
    </source>
</evidence>
<keyword evidence="9 16" id="KW-1133">Transmembrane helix</keyword>
<keyword evidence="3" id="KW-0997">Cell inner membrane</keyword>
<dbReference type="EMBL" id="GU567975">
    <property type="protein sequence ID" value="ADI22114.1"/>
    <property type="molecule type" value="Genomic_DNA"/>
</dbReference>
<feature type="transmembrane region" description="Helical" evidence="16">
    <location>
        <begin position="12"/>
        <end position="32"/>
    </location>
</feature>
<dbReference type="AlphaFoldDB" id="E7C3U0"/>
<organism evidence="19">
    <name type="scientific">uncultured Planctomycetales bacterium HF0200_11L05</name>
    <dbReference type="NCBI Taxonomy" id="723607"/>
    <lineage>
        <taxon>Bacteria</taxon>
        <taxon>Pseudomonadati</taxon>
        <taxon>Planctomycetota</taxon>
        <taxon>Planctomycetia</taxon>
        <taxon>Planctomycetales</taxon>
        <taxon>environmental samples</taxon>
    </lineage>
</organism>
<evidence type="ECO:0000259" key="18">
    <source>
        <dbReference type="SMART" id="SM00900"/>
    </source>
</evidence>
<evidence type="ECO:0000256" key="3">
    <source>
        <dbReference type="ARBA" id="ARBA00022519"/>
    </source>
</evidence>
<dbReference type="GO" id="GO:0006814">
    <property type="term" value="P:sodium ion transport"/>
    <property type="evidence" value="ECO:0007669"/>
    <property type="project" value="UniProtKB-UniRule"/>
</dbReference>
<dbReference type="GO" id="GO:0005886">
    <property type="term" value="C:plasma membrane"/>
    <property type="evidence" value="ECO:0007669"/>
    <property type="project" value="UniProtKB-SubCell"/>
</dbReference>
<comment type="subunit">
    <text evidence="16 17">Composed of six subunits; NqrA, NqrB, NqrC, NqrD, NqrE and NqrF.</text>
</comment>
<evidence type="ECO:0000256" key="6">
    <source>
        <dbReference type="ARBA" id="ARBA00022643"/>
    </source>
</evidence>
<evidence type="ECO:0000256" key="12">
    <source>
        <dbReference type="ARBA" id="ARBA00023065"/>
    </source>
</evidence>
<comment type="caution">
    <text evidence="16">Lacks conserved residue(s) required for the propagation of feature annotation.</text>
</comment>
<feature type="domain" description="FMN-binding" evidence="18">
    <location>
        <begin position="147"/>
        <end position="248"/>
    </location>
</feature>
<evidence type="ECO:0000256" key="11">
    <source>
        <dbReference type="ARBA" id="ARBA00023053"/>
    </source>
</evidence>
<dbReference type="EC" id="7.2.1.1" evidence="16 17"/>
<dbReference type="NCBIfam" id="NF003749">
    <property type="entry name" value="PRK05346.1-5"/>
    <property type="match status" value="1"/>
</dbReference>
<feature type="modified residue" description="FMN phosphoryl threonine" evidence="16">
    <location>
        <position position="231"/>
    </location>
</feature>
<keyword evidence="4 16" id="KW-0597">Phosphoprotein</keyword>
<reference evidence="19" key="1">
    <citation type="submission" date="2010-01" db="EMBL/GenBank/DDBJ databases">
        <title>Genome fragments of uncultured bacteria from the North Pacific subtropical Gyre.</title>
        <authorList>
            <person name="Pham V.D."/>
            <person name="Delong E.F."/>
        </authorList>
    </citation>
    <scope>NUCLEOTIDE SEQUENCE</scope>
</reference>
<keyword evidence="10 16" id="KW-0520">NAD</keyword>
<dbReference type="GO" id="GO:0016655">
    <property type="term" value="F:oxidoreductase activity, acting on NAD(P)H, quinone or similar compound as acceptor"/>
    <property type="evidence" value="ECO:0007669"/>
    <property type="project" value="UniProtKB-UniRule"/>
</dbReference>
<comment type="function">
    <text evidence="16">NQR complex catalyzes the reduction of ubiquinone-1 to ubiquinol by two successive reactions, coupled with the transport of Na(+) ions from the cytoplasm to the periplasm. NqrA to NqrE are probably involved in the second step, the conversion of ubisemiquinone to ubiquinol.</text>
</comment>
<sequence>MNKNDTLLKTLFVGITLCLVCSIIISITSVGLRDQQKLLKQKDQQSKILSSAGLLTNQKSIQELFMAIEERVINLDTGEYADSLDPKSFDGKKFESEDYSKDPLTSVQLSSDTDISSLKRRENFIKIYLYKENNNIKAVILPVRGLGLWGTLYGYLAIEPDLNTIIGLEYFSHKETPGLGAEVDNPRWKSKWRGKKIRSSSGEFKIEVIKGLVKPESPEKKYQVDGLSGATITSRGVSNMLAFWLGELGYAKFLNKLKVEIENEEALNV</sequence>
<evidence type="ECO:0000256" key="2">
    <source>
        <dbReference type="ARBA" id="ARBA00022475"/>
    </source>
</evidence>
<keyword evidence="13 16" id="KW-0830">Ubiquinone</keyword>
<keyword evidence="11 16" id="KW-0915">Sodium</keyword>
<dbReference type="InterPro" id="IPR007329">
    <property type="entry name" value="FMN-bd"/>
</dbReference>
<proteinExistence type="inferred from homology"/>
<keyword evidence="7 16" id="KW-0812">Transmembrane</keyword>
<evidence type="ECO:0000256" key="9">
    <source>
        <dbReference type="ARBA" id="ARBA00022989"/>
    </source>
</evidence>
<keyword evidence="12 16" id="KW-0406">Ion transport</keyword>
<keyword evidence="1 16" id="KW-0813">Transport</keyword>
<dbReference type="SMART" id="SM00900">
    <property type="entry name" value="FMN_bind"/>
    <property type="match status" value="1"/>
</dbReference>
<accession>E7C3U0</accession>
<evidence type="ECO:0000256" key="14">
    <source>
        <dbReference type="ARBA" id="ARBA00023136"/>
    </source>
</evidence>
<dbReference type="HAMAP" id="MF_00427">
    <property type="entry name" value="NqrC"/>
    <property type="match status" value="1"/>
</dbReference>
<dbReference type="PIRSF" id="PIRSF009437">
    <property type="entry name" value="NQR-1_subunit_C"/>
    <property type="match status" value="1"/>
</dbReference>
<comment type="catalytic activity">
    <reaction evidence="16 17">
        <text>a ubiquinone + n Na(+)(in) + NADH + H(+) = a ubiquinol + n Na(+)(out) + NAD(+)</text>
        <dbReference type="Rhea" id="RHEA:47748"/>
        <dbReference type="Rhea" id="RHEA-COMP:9565"/>
        <dbReference type="Rhea" id="RHEA-COMP:9566"/>
        <dbReference type="ChEBI" id="CHEBI:15378"/>
        <dbReference type="ChEBI" id="CHEBI:16389"/>
        <dbReference type="ChEBI" id="CHEBI:17976"/>
        <dbReference type="ChEBI" id="CHEBI:29101"/>
        <dbReference type="ChEBI" id="CHEBI:57540"/>
        <dbReference type="ChEBI" id="CHEBI:57945"/>
        <dbReference type="EC" id="7.2.1.1"/>
    </reaction>
</comment>
<keyword evidence="5 16" id="KW-0285">Flavoprotein</keyword>
<evidence type="ECO:0000256" key="15">
    <source>
        <dbReference type="ARBA" id="ARBA00023201"/>
    </source>
</evidence>
<dbReference type="GO" id="GO:0010181">
    <property type="term" value="F:FMN binding"/>
    <property type="evidence" value="ECO:0007669"/>
    <property type="project" value="UniProtKB-UniRule"/>
</dbReference>
<evidence type="ECO:0000256" key="8">
    <source>
        <dbReference type="ARBA" id="ARBA00022967"/>
    </source>
</evidence>
<dbReference type="NCBIfam" id="TIGR01938">
    <property type="entry name" value="nqrC"/>
    <property type="match status" value="1"/>
</dbReference>
<keyword evidence="15 16" id="KW-0739">Sodium transport</keyword>
<evidence type="ECO:0000256" key="10">
    <source>
        <dbReference type="ARBA" id="ARBA00023027"/>
    </source>
</evidence>
<dbReference type="InterPro" id="IPR010204">
    <property type="entry name" value="NqrC"/>
</dbReference>
<keyword evidence="14 16" id="KW-0472">Membrane</keyword>
<protein>
    <recommendedName>
        <fullName evidence="16 17">Na(+)-translocating NADH-quinone reductase subunit C</fullName>
        <shortName evidence="16 17">Na(+)-NQR subunit C</shortName>
        <shortName evidence="16 17">Na(+)-translocating NQR subunit C</shortName>
        <ecNumber evidence="16 17">7.2.1.1</ecNumber>
    </recommendedName>
    <alternativeName>
        <fullName evidence="16 17">NQR complex subunit C</fullName>
    </alternativeName>
    <alternativeName>
        <fullName evidence="16 17">NQR-1 subunit C</fullName>
    </alternativeName>
</protein>